<accession>A0ABU2MNX9</accession>
<keyword evidence="1" id="KW-0560">Oxidoreductase</keyword>
<dbReference type="SUPFAM" id="SSF51735">
    <property type="entry name" value="NAD(P)-binding Rossmann-fold domains"/>
    <property type="match status" value="1"/>
</dbReference>
<gene>
    <name evidence="3" type="ORF">RM590_11940</name>
</gene>
<dbReference type="PRINTS" id="PR00081">
    <property type="entry name" value="GDHRDH"/>
</dbReference>
<evidence type="ECO:0000256" key="2">
    <source>
        <dbReference type="RuleBase" id="RU000363"/>
    </source>
</evidence>
<evidence type="ECO:0000313" key="3">
    <source>
        <dbReference type="EMBL" id="MDT0343322.1"/>
    </source>
</evidence>
<organism evidence="3 4">
    <name type="scientific">Streptomyces litchfieldiae</name>
    <dbReference type="NCBI Taxonomy" id="3075543"/>
    <lineage>
        <taxon>Bacteria</taxon>
        <taxon>Bacillati</taxon>
        <taxon>Actinomycetota</taxon>
        <taxon>Actinomycetes</taxon>
        <taxon>Kitasatosporales</taxon>
        <taxon>Streptomycetaceae</taxon>
        <taxon>Streptomyces</taxon>
    </lineage>
</organism>
<comment type="similarity">
    <text evidence="2">Belongs to the short-chain dehydrogenases/reductases (SDR) family.</text>
</comment>
<protein>
    <submittedName>
        <fullName evidence="3">SDR family NAD(P)-dependent oxidoreductase</fullName>
    </submittedName>
</protein>
<dbReference type="Pfam" id="PF00106">
    <property type="entry name" value="adh_short"/>
    <property type="match status" value="1"/>
</dbReference>
<dbReference type="PANTHER" id="PTHR43157:SF31">
    <property type="entry name" value="PHOSPHATIDYLINOSITOL-GLYCAN BIOSYNTHESIS CLASS F PROTEIN"/>
    <property type="match status" value="1"/>
</dbReference>
<name>A0ABU2MNX9_9ACTN</name>
<dbReference type="PANTHER" id="PTHR43157">
    <property type="entry name" value="PHOSPHATIDYLINOSITOL-GLYCAN BIOSYNTHESIS CLASS F PROTEIN-RELATED"/>
    <property type="match status" value="1"/>
</dbReference>
<evidence type="ECO:0000256" key="1">
    <source>
        <dbReference type="ARBA" id="ARBA00023002"/>
    </source>
</evidence>
<dbReference type="PRINTS" id="PR00080">
    <property type="entry name" value="SDRFAMILY"/>
</dbReference>
<comment type="caution">
    <text evidence="3">The sequence shown here is derived from an EMBL/GenBank/DDBJ whole genome shotgun (WGS) entry which is preliminary data.</text>
</comment>
<proteinExistence type="inferred from homology"/>
<dbReference type="Proteomes" id="UP001183246">
    <property type="component" value="Unassembled WGS sequence"/>
</dbReference>
<reference evidence="4" key="1">
    <citation type="submission" date="2023-07" db="EMBL/GenBank/DDBJ databases">
        <title>30 novel species of actinomycetes from the DSMZ collection.</title>
        <authorList>
            <person name="Nouioui I."/>
        </authorList>
    </citation>
    <scope>NUCLEOTIDE SEQUENCE [LARGE SCALE GENOMIC DNA]</scope>
    <source>
        <strain evidence="4">DSM 44938</strain>
    </source>
</reference>
<evidence type="ECO:0000313" key="4">
    <source>
        <dbReference type="Proteomes" id="UP001183246"/>
    </source>
</evidence>
<dbReference type="InterPro" id="IPR002347">
    <property type="entry name" value="SDR_fam"/>
</dbReference>
<dbReference type="InterPro" id="IPR036291">
    <property type="entry name" value="NAD(P)-bd_dom_sf"/>
</dbReference>
<sequence>MRTILITGSSDGLGRYLALRLAERGDRVIVHGRSAERAAQVREEIQRATGAADRADVLLADFAELRQVDRLADEVLARHDRLDVLVNNAGIGGAPHAGRELSRDGVELRFAVNYLAGYRLTERLLPLLRASAPARVVNVASVGQQAIDFDDPMLERGHTVMGAYAQSKLAQIMYTFDLAERLDGALVNALHPATFMDTTMVREGGIAPWNTVETGARAVLRLIDDADPGTGGYFDGERPARADEQAYDRQARRRLTELSDTLIARALG</sequence>
<keyword evidence="4" id="KW-1185">Reference proteome</keyword>
<dbReference type="RefSeq" id="WP_311704451.1">
    <property type="nucleotide sequence ID" value="NZ_JAVREL010000005.1"/>
</dbReference>
<dbReference type="EMBL" id="JAVREL010000005">
    <property type="protein sequence ID" value="MDT0343322.1"/>
    <property type="molecule type" value="Genomic_DNA"/>
</dbReference>
<dbReference type="Gene3D" id="3.40.50.720">
    <property type="entry name" value="NAD(P)-binding Rossmann-like Domain"/>
    <property type="match status" value="1"/>
</dbReference>